<evidence type="ECO:0000313" key="3">
    <source>
        <dbReference type="EMBL" id="KAF0687772.1"/>
    </source>
</evidence>
<dbReference type="EMBL" id="CAADRA010006882">
    <property type="protein sequence ID" value="VFT97209.1"/>
    <property type="molecule type" value="Genomic_DNA"/>
</dbReference>
<evidence type="ECO:0000313" key="4">
    <source>
        <dbReference type="EMBL" id="VFT97209.1"/>
    </source>
</evidence>
<evidence type="ECO:0000313" key="5">
    <source>
        <dbReference type="Proteomes" id="UP000332933"/>
    </source>
</evidence>
<dbReference type="InterPro" id="IPR001969">
    <property type="entry name" value="Aspartic_peptidase_AS"/>
</dbReference>
<gene>
    <name evidence="4" type="primary">Aste57867_20524</name>
    <name evidence="3" type="ORF">As57867_020457</name>
    <name evidence="4" type="ORF">ASTE57867_20524</name>
</gene>
<proteinExistence type="predicted"/>
<dbReference type="PROSITE" id="PS00141">
    <property type="entry name" value="ASP_PROTEASE"/>
    <property type="match status" value="1"/>
</dbReference>
<dbReference type="Gene3D" id="2.40.70.10">
    <property type="entry name" value="Acid Proteases"/>
    <property type="match status" value="1"/>
</dbReference>
<dbReference type="Proteomes" id="UP000332933">
    <property type="component" value="Unassembled WGS sequence"/>
</dbReference>
<evidence type="ECO:0000259" key="2">
    <source>
        <dbReference type="PROSITE" id="PS50175"/>
    </source>
</evidence>
<accession>A0A485LGL7</accession>
<reference evidence="4 5" key="1">
    <citation type="submission" date="2019-03" db="EMBL/GenBank/DDBJ databases">
        <authorList>
            <person name="Gaulin E."/>
            <person name="Dumas B."/>
        </authorList>
    </citation>
    <scope>NUCLEOTIDE SEQUENCE [LARGE SCALE GENOMIC DNA]</scope>
    <source>
        <strain evidence="4">CBS 568.67</strain>
    </source>
</reference>
<keyword evidence="1" id="KW-0378">Hydrolase</keyword>
<dbReference type="GO" id="GO:0004190">
    <property type="term" value="F:aspartic-type endopeptidase activity"/>
    <property type="evidence" value="ECO:0007669"/>
    <property type="project" value="InterPro"/>
</dbReference>
<dbReference type="InterPro" id="IPR021109">
    <property type="entry name" value="Peptidase_aspartic_dom_sf"/>
</dbReference>
<dbReference type="GO" id="GO:0006508">
    <property type="term" value="P:proteolysis"/>
    <property type="evidence" value="ECO:0007669"/>
    <property type="project" value="InterPro"/>
</dbReference>
<name>A0A485LGL7_9STRA</name>
<dbReference type="OrthoDB" id="129546at2759"/>
<reference evidence="3" key="2">
    <citation type="submission" date="2019-06" db="EMBL/GenBank/DDBJ databases">
        <title>Genomics analysis of Aphanomyces spp. identifies a new class of oomycete effector associated with host adaptation.</title>
        <authorList>
            <person name="Gaulin E."/>
        </authorList>
    </citation>
    <scope>NUCLEOTIDE SEQUENCE</scope>
    <source>
        <strain evidence="3">CBS 578.67</strain>
    </source>
</reference>
<dbReference type="SUPFAM" id="SSF50630">
    <property type="entry name" value="Acid proteases"/>
    <property type="match status" value="1"/>
</dbReference>
<dbReference type="AlphaFoldDB" id="A0A485LGL7"/>
<dbReference type="PROSITE" id="PS50175">
    <property type="entry name" value="ASP_PROT_RETROV"/>
    <property type="match status" value="1"/>
</dbReference>
<sequence>MALNGSGRDPSYLNNSVNGSSDRICSQFFNNVAKRRGLCFNCHSDKHQSAMCSEPKRGDTDHPPKCYRGQRQAVLSCQCAQVAQVNATQLAEVESKPMDEEVEVFSSYTTANVLSKPMVSSENELFVVNATINASPVRLLLDSGADHNILRHGI</sequence>
<organism evidence="4 5">
    <name type="scientific">Aphanomyces stellatus</name>
    <dbReference type="NCBI Taxonomy" id="120398"/>
    <lineage>
        <taxon>Eukaryota</taxon>
        <taxon>Sar</taxon>
        <taxon>Stramenopiles</taxon>
        <taxon>Oomycota</taxon>
        <taxon>Saprolegniomycetes</taxon>
        <taxon>Saprolegniales</taxon>
        <taxon>Verrucalvaceae</taxon>
        <taxon>Aphanomyces</taxon>
    </lineage>
</organism>
<dbReference type="EMBL" id="VJMH01006856">
    <property type="protein sequence ID" value="KAF0687772.1"/>
    <property type="molecule type" value="Genomic_DNA"/>
</dbReference>
<dbReference type="InterPro" id="IPR001995">
    <property type="entry name" value="Peptidase_A2_cat"/>
</dbReference>
<keyword evidence="5" id="KW-1185">Reference proteome</keyword>
<feature type="domain" description="Peptidase A2" evidence="2">
    <location>
        <begin position="137"/>
        <end position="154"/>
    </location>
</feature>
<protein>
    <submittedName>
        <fullName evidence="4">Aste57867_20524 protein</fullName>
    </submittedName>
</protein>
<evidence type="ECO:0000256" key="1">
    <source>
        <dbReference type="ARBA" id="ARBA00022801"/>
    </source>
</evidence>